<accession>A0AAE4CFF9</accession>
<dbReference type="SUPFAM" id="SSF53649">
    <property type="entry name" value="Alkaline phosphatase-like"/>
    <property type="match status" value="1"/>
</dbReference>
<dbReference type="Pfam" id="PF00884">
    <property type="entry name" value="Sulfatase"/>
    <property type="match status" value="1"/>
</dbReference>
<feature type="transmembrane region" description="Helical" evidence="1">
    <location>
        <begin position="77"/>
        <end position="96"/>
    </location>
</feature>
<evidence type="ECO:0000256" key="1">
    <source>
        <dbReference type="SAM" id="Phobius"/>
    </source>
</evidence>
<dbReference type="RefSeq" id="WP_310373478.1">
    <property type="nucleotide sequence ID" value="NZ_JAVDYB010000001.1"/>
</dbReference>
<dbReference type="Proteomes" id="UP001183643">
    <property type="component" value="Unassembled WGS sequence"/>
</dbReference>
<name>A0AAE4CFF9_9ACTN</name>
<comment type="caution">
    <text evidence="3">The sequence shown here is derived from an EMBL/GenBank/DDBJ whole genome shotgun (WGS) entry which is preliminary data.</text>
</comment>
<evidence type="ECO:0000313" key="4">
    <source>
        <dbReference type="Proteomes" id="UP001183643"/>
    </source>
</evidence>
<organism evidence="3 4">
    <name type="scientific">Catenuloplanes atrovinosus</name>
    <dbReference type="NCBI Taxonomy" id="137266"/>
    <lineage>
        <taxon>Bacteria</taxon>
        <taxon>Bacillati</taxon>
        <taxon>Actinomycetota</taxon>
        <taxon>Actinomycetes</taxon>
        <taxon>Micromonosporales</taxon>
        <taxon>Micromonosporaceae</taxon>
        <taxon>Catenuloplanes</taxon>
    </lineage>
</organism>
<feature type="transmembrane region" description="Helical" evidence="1">
    <location>
        <begin position="21"/>
        <end position="41"/>
    </location>
</feature>
<keyword evidence="4" id="KW-1185">Reference proteome</keyword>
<sequence>MPEQQEEHETTVEDAAPRRRPVAGTVVTVLAGLLVLVALLLPNQTTGLTAGTFLRIPVEALIVAVLLLLLLPGRARLAGAIAAGVVLGLLVLVKLADMGFFTVYARQVDLVLDWSLADDGVAFLTGSIGRPGAIVAVILAVALLLCVPVLMSLALIRLGRAFARHRTATTRGIALLTTGWLVLALAGSPIADRGASAFLTQRVGLVNAALNDQEEFAAAAAVDAFRDVPPSRLLTALRGKDVLLTFVESYGRSAVEDPAMSTRVNAVLADGERRLTAAGFAARSGWLTSTTFGGYSWLAHSSLQAGLRVDNQQRYRTIVASDRLTLTAAFRKAGWSTAGVAPANTYAWPEGDWYGFERVWDSRNLGYAGPKFGWTTMPDQYTLTAFERLEHGRADRGPLMAEIDLLSSHFPWDSIPQMIDWDSVGDGSAFAGMPERIAANPPAPTDENRTREAYRISIEYSLTALFDYLERHGTDDTVMIFLGDHQPATTVTGPNASHDVPVTIVAKDPAVLDRIASWNWTTGLKPAPDAPVWPMESFRDHFLTAYASAGP</sequence>
<dbReference type="Gene3D" id="3.40.720.10">
    <property type="entry name" value="Alkaline Phosphatase, subunit A"/>
    <property type="match status" value="1"/>
</dbReference>
<gene>
    <name evidence="3" type="ORF">J2S41_006363</name>
</gene>
<dbReference type="AlphaFoldDB" id="A0AAE4CFF9"/>
<feature type="domain" description="Sulfatase N-terminal" evidence="2">
    <location>
        <begin position="281"/>
        <end position="489"/>
    </location>
</feature>
<keyword evidence="1" id="KW-0472">Membrane</keyword>
<dbReference type="InterPro" id="IPR000917">
    <property type="entry name" value="Sulfatase_N"/>
</dbReference>
<reference evidence="3" key="1">
    <citation type="submission" date="2023-07" db="EMBL/GenBank/DDBJ databases">
        <title>Sequencing the genomes of 1000 actinobacteria strains.</title>
        <authorList>
            <person name="Klenk H.-P."/>
        </authorList>
    </citation>
    <scope>NUCLEOTIDE SEQUENCE</scope>
    <source>
        <strain evidence="3">DSM 44707</strain>
    </source>
</reference>
<dbReference type="EMBL" id="JAVDYB010000001">
    <property type="protein sequence ID" value="MDR7279585.1"/>
    <property type="molecule type" value="Genomic_DNA"/>
</dbReference>
<feature type="transmembrane region" description="Helical" evidence="1">
    <location>
        <begin position="133"/>
        <end position="156"/>
    </location>
</feature>
<keyword evidence="1" id="KW-0812">Transmembrane</keyword>
<dbReference type="InterPro" id="IPR017850">
    <property type="entry name" value="Alkaline_phosphatase_core_sf"/>
</dbReference>
<feature type="transmembrane region" description="Helical" evidence="1">
    <location>
        <begin position="168"/>
        <end position="191"/>
    </location>
</feature>
<feature type="transmembrane region" description="Helical" evidence="1">
    <location>
        <begin position="53"/>
        <end position="70"/>
    </location>
</feature>
<evidence type="ECO:0000313" key="3">
    <source>
        <dbReference type="EMBL" id="MDR7279585.1"/>
    </source>
</evidence>
<proteinExistence type="predicted"/>
<protein>
    <recommendedName>
        <fullName evidence="2">Sulfatase N-terminal domain-containing protein</fullName>
    </recommendedName>
</protein>
<evidence type="ECO:0000259" key="2">
    <source>
        <dbReference type="Pfam" id="PF00884"/>
    </source>
</evidence>
<keyword evidence="1" id="KW-1133">Transmembrane helix</keyword>